<dbReference type="GO" id="GO:0031499">
    <property type="term" value="C:TRAMP complex"/>
    <property type="evidence" value="ECO:0007669"/>
    <property type="project" value="TreeGrafter"/>
</dbReference>
<dbReference type="GO" id="GO:0046872">
    <property type="term" value="F:metal ion binding"/>
    <property type="evidence" value="ECO:0007669"/>
    <property type="project" value="UniProtKB-KW"/>
</dbReference>
<feature type="compositionally biased region" description="Basic residues" evidence="5">
    <location>
        <begin position="22"/>
        <end position="32"/>
    </location>
</feature>
<evidence type="ECO:0000256" key="5">
    <source>
        <dbReference type="SAM" id="MobiDB-lite"/>
    </source>
</evidence>
<dbReference type="SUPFAM" id="SSF81301">
    <property type="entry name" value="Nucleotidyltransferase"/>
    <property type="match status" value="1"/>
</dbReference>
<feature type="compositionally biased region" description="Basic and acidic residues" evidence="5">
    <location>
        <begin position="63"/>
        <end position="85"/>
    </location>
</feature>
<dbReference type="KEGG" id="cthr:CTHT_0046690"/>
<dbReference type="GO" id="GO:0043634">
    <property type="term" value="P:polyadenylation-dependent ncRNA catabolic process"/>
    <property type="evidence" value="ECO:0007669"/>
    <property type="project" value="TreeGrafter"/>
</dbReference>
<feature type="region of interest" description="Disordered" evidence="5">
    <location>
        <begin position="338"/>
        <end position="357"/>
    </location>
</feature>
<keyword evidence="9" id="KW-1185">Reference proteome</keyword>
<dbReference type="STRING" id="759272.G0S9Q1"/>
<feature type="compositionally biased region" description="Basic residues" evidence="5">
    <location>
        <begin position="822"/>
        <end position="836"/>
    </location>
</feature>
<dbReference type="GeneID" id="18258707"/>
<organism evidence="9">
    <name type="scientific">Chaetomium thermophilum (strain DSM 1495 / CBS 144.50 / IMI 039719)</name>
    <name type="common">Thermochaetoides thermophila</name>
    <dbReference type="NCBI Taxonomy" id="759272"/>
    <lineage>
        <taxon>Eukaryota</taxon>
        <taxon>Fungi</taxon>
        <taxon>Dikarya</taxon>
        <taxon>Ascomycota</taxon>
        <taxon>Pezizomycotina</taxon>
        <taxon>Sordariomycetes</taxon>
        <taxon>Sordariomycetidae</taxon>
        <taxon>Sordariales</taxon>
        <taxon>Chaetomiaceae</taxon>
        <taxon>Thermochaetoides</taxon>
    </lineage>
</organism>
<sequence>MTRNHNLHSDHRSYHDRGRGHDRYHRTNRGPRSRSPPRDRDREYAREHLRDPYRPQSQSYGDRNSRDGRDGRNGRDGRDDYDTFRARGQGSPTSTAFSGRGGDDRYRPPQGDFTFRVDKPAGVQESDTYRPQNNSGRNDRRRGYSPNRDAKRNRGAQNRRDHHSSQPFGARPRRPMFIAAERELLKVNHETGNEQLLYDPSNSVQYRPLDELTDSEAESNLSNEDQQDGEPAHKRARLSLEQSASDNNVPKWSNPDPYTALPIQPIEQKKKKDVVQLIRKARIQPDQPRASLPADLADFIALDDDDEDEQENTKTTEEYDDDYEPTLDLGPSVVNVPSPAPNQGSHIAPGPADQSPVFADLSKQTTASMPATASGTAVVEDVPVENPQRVVRPRLPRGVLFEDPTPAILGNRKRTWDDEIKVPHATLKKASKIPASGEIVEAWRPRADLNPIPWFRPNATNSGSINVLLHKEVADFYAYVKPRDFEDRLRGELVQDLKRFSRRLFGDAEVYPFGSFCSGLYLPNGDMDLVLMSDLYKNGGPPRYHDNHALFKFRNGLVKEGMIHNNNIELILHARVPLVKFVERKTGLRIDISFENRSGIVAINTFHKWRNLYPGMPALVSVIKHFLLMRGLNEPVNGGIGSFSVTCLVVSMLQMMPEVQSGNMDTRHHLGELLLRFFDYYGNRFNYEGLAISLDPPALIPKNQAPPKPQPGQRKFCIIDPNDPTNDIAGGSSNAPRIVELFAEAYKELTRRLDQVAKDPNLANVSILEVILGGNYSDYERQRHYLQHLANGGEPYFPPSRPANSGNGYQHRNNGGGYQGHNHGRSRNHGSSRRRR</sequence>
<dbReference type="RefSeq" id="XP_006695047.1">
    <property type="nucleotide sequence ID" value="XM_006694984.1"/>
</dbReference>
<evidence type="ECO:0000259" key="7">
    <source>
        <dbReference type="Pfam" id="PF22600"/>
    </source>
</evidence>
<dbReference type="InterPro" id="IPR045862">
    <property type="entry name" value="Trf4-like"/>
</dbReference>
<dbReference type="InterPro" id="IPR002058">
    <property type="entry name" value="PAP_assoc"/>
</dbReference>
<keyword evidence="4" id="KW-0460">Magnesium</keyword>
<dbReference type="EMBL" id="GL988043">
    <property type="protein sequence ID" value="EGS20162.1"/>
    <property type="molecule type" value="Genomic_DNA"/>
</dbReference>
<dbReference type="InterPro" id="IPR054708">
    <property type="entry name" value="MTPAP-like_central"/>
</dbReference>
<evidence type="ECO:0000256" key="1">
    <source>
        <dbReference type="ARBA" id="ARBA00008593"/>
    </source>
</evidence>
<name>G0S9Q1_CHATD</name>
<evidence type="ECO:0000256" key="2">
    <source>
        <dbReference type="ARBA" id="ARBA00012388"/>
    </source>
</evidence>
<dbReference type="Pfam" id="PF22600">
    <property type="entry name" value="MTPAP-like_central"/>
    <property type="match status" value="1"/>
</dbReference>
<dbReference type="GO" id="GO:0010605">
    <property type="term" value="P:negative regulation of macromolecule metabolic process"/>
    <property type="evidence" value="ECO:0007669"/>
    <property type="project" value="UniProtKB-ARBA"/>
</dbReference>
<dbReference type="Gene3D" id="1.10.1410.10">
    <property type="match status" value="1"/>
</dbReference>
<feature type="domain" description="PAP-associated" evidence="6">
    <location>
        <begin position="669"/>
        <end position="726"/>
    </location>
</feature>
<feature type="compositionally biased region" description="Polar residues" evidence="5">
    <location>
        <begin position="125"/>
        <end position="136"/>
    </location>
</feature>
<dbReference type="GO" id="GO:0003729">
    <property type="term" value="F:mRNA binding"/>
    <property type="evidence" value="ECO:0007669"/>
    <property type="project" value="TreeGrafter"/>
</dbReference>
<dbReference type="OMA" id="IPEHHLG"/>
<evidence type="ECO:0000313" key="8">
    <source>
        <dbReference type="EMBL" id="EGS20162.1"/>
    </source>
</evidence>
<evidence type="ECO:0000256" key="3">
    <source>
        <dbReference type="ARBA" id="ARBA00022723"/>
    </source>
</evidence>
<dbReference type="InterPro" id="IPR043519">
    <property type="entry name" value="NT_sf"/>
</dbReference>
<dbReference type="eggNOG" id="KOG1906">
    <property type="taxonomic scope" value="Eukaryota"/>
</dbReference>
<feature type="compositionally biased region" description="Polar residues" evidence="5">
    <location>
        <begin position="240"/>
        <end position="251"/>
    </location>
</feature>
<keyword evidence="3" id="KW-0479">Metal-binding</keyword>
<feature type="compositionally biased region" description="Basic and acidic residues" evidence="5">
    <location>
        <begin position="7"/>
        <end position="21"/>
    </location>
</feature>
<dbReference type="OrthoDB" id="273917at2759"/>
<dbReference type="Proteomes" id="UP000008066">
    <property type="component" value="Unassembled WGS sequence"/>
</dbReference>
<dbReference type="CDD" id="cd05402">
    <property type="entry name" value="NT_PAP_TUTase"/>
    <property type="match status" value="1"/>
</dbReference>
<feature type="compositionally biased region" description="Basic and acidic residues" evidence="5">
    <location>
        <begin position="137"/>
        <end position="152"/>
    </location>
</feature>
<feature type="compositionally biased region" description="Acidic residues" evidence="5">
    <location>
        <begin position="301"/>
        <end position="310"/>
    </location>
</feature>
<feature type="region of interest" description="Disordered" evidence="5">
    <location>
        <begin position="790"/>
        <end position="836"/>
    </location>
</feature>
<dbReference type="GO" id="GO:0031123">
    <property type="term" value="P:RNA 3'-end processing"/>
    <property type="evidence" value="ECO:0007669"/>
    <property type="project" value="TreeGrafter"/>
</dbReference>
<feature type="region of interest" description="Disordered" evidence="5">
    <location>
        <begin position="214"/>
        <end position="265"/>
    </location>
</feature>
<dbReference type="GO" id="GO:0005730">
    <property type="term" value="C:nucleolus"/>
    <property type="evidence" value="ECO:0007669"/>
    <property type="project" value="TreeGrafter"/>
</dbReference>
<dbReference type="Pfam" id="PF03828">
    <property type="entry name" value="PAP_assoc"/>
    <property type="match status" value="1"/>
</dbReference>
<gene>
    <name evidence="8" type="ORF">CTHT_0046690</name>
</gene>
<dbReference type="Gene3D" id="3.30.460.10">
    <property type="entry name" value="Beta Polymerase, domain 2"/>
    <property type="match status" value="1"/>
</dbReference>
<dbReference type="GO" id="GO:1990817">
    <property type="term" value="F:poly(A) RNA polymerase activity"/>
    <property type="evidence" value="ECO:0007669"/>
    <property type="project" value="UniProtKB-EC"/>
</dbReference>
<evidence type="ECO:0000313" key="9">
    <source>
        <dbReference type="Proteomes" id="UP000008066"/>
    </source>
</evidence>
<dbReference type="PANTHER" id="PTHR23092">
    <property type="entry name" value="POLY(A) RNA POLYMERASE"/>
    <property type="match status" value="1"/>
</dbReference>
<evidence type="ECO:0000256" key="4">
    <source>
        <dbReference type="ARBA" id="ARBA00022842"/>
    </source>
</evidence>
<dbReference type="AlphaFoldDB" id="G0S9Q1"/>
<comment type="similarity">
    <text evidence="1">Belongs to the DNA polymerase type-B-like family.</text>
</comment>
<evidence type="ECO:0000259" key="6">
    <source>
        <dbReference type="Pfam" id="PF03828"/>
    </source>
</evidence>
<feature type="region of interest" description="Disordered" evidence="5">
    <location>
        <begin position="1"/>
        <end position="174"/>
    </location>
</feature>
<protein>
    <recommendedName>
        <fullName evidence="2">polynucleotide adenylyltransferase</fullName>
        <ecNumber evidence="2">2.7.7.19</ecNumber>
    </recommendedName>
</protein>
<reference evidence="8 9" key="1">
    <citation type="journal article" date="2011" name="Cell">
        <title>Insight into structure and assembly of the nuclear pore complex by utilizing the genome of a eukaryotic thermophile.</title>
        <authorList>
            <person name="Amlacher S."/>
            <person name="Sarges P."/>
            <person name="Flemming D."/>
            <person name="van Noort V."/>
            <person name="Kunze R."/>
            <person name="Devos D.P."/>
            <person name="Arumugam M."/>
            <person name="Bork P."/>
            <person name="Hurt E."/>
        </authorList>
    </citation>
    <scope>NUCLEOTIDE SEQUENCE [LARGE SCALE GENOMIC DNA]</scope>
    <source>
        <strain evidence="9">DSM 1495 / CBS 144.50 / IMI 039719</strain>
    </source>
</reference>
<feature type="domain" description="Poly(A) RNA polymerase mitochondrial-like central palm" evidence="7">
    <location>
        <begin position="469"/>
        <end position="601"/>
    </location>
</feature>
<feature type="compositionally biased region" description="Basic and acidic residues" evidence="5">
    <location>
        <begin position="36"/>
        <end position="53"/>
    </location>
</feature>
<dbReference type="EC" id="2.7.7.19" evidence="2"/>
<dbReference type="HOGENOM" id="CLU_013572_2_0_1"/>
<proteinExistence type="inferred from homology"/>
<dbReference type="PANTHER" id="PTHR23092:SF15">
    <property type="entry name" value="INACTIVE NON-CANONICAL POLY(A) RNA POLYMERASE PROTEIN TRF4-2-RELATED"/>
    <property type="match status" value="1"/>
</dbReference>
<feature type="region of interest" description="Disordered" evidence="5">
    <location>
        <begin position="301"/>
        <end position="326"/>
    </location>
</feature>
<accession>G0S9Q1</accession>
<dbReference type="SUPFAM" id="SSF81631">
    <property type="entry name" value="PAP/OAS1 substrate-binding domain"/>
    <property type="match status" value="1"/>
</dbReference>